<protein>
    <submittedName>
        <fullName evidence="2">Uncharacterized protein</fullName>
    </submittedName>
</protein>
<proteinExistence type="predicted"/>
<evidence type="ECO:0000313" key="2">
    <source>
        <dbReference type="EMBL" id="KRY01203.1"/>
    </source>
</evidence>
<comment type="caution">
    <text evidence="2">The sequence shown here is derived from an EMBL/GenBank/DDBJ whole genome shotgun (WGS) entry which is preliminary data.</text>
</comment>
<evidence type="ECO:0000313" key="3">
    <source>
        <dbReference type="Proteomes" id="UP000054815"/>
    </source>
</evidence>
<evidence type="ECO:0000256" key="1">
    <source>
        <dbReference type="SAM" id="MobiDB-lite"/>
    </source>
</evidence>
<feature type="compositionally biased region" description="Basic residues" evidence="1">
    <location>
        <begin position="8"/>
        <end position="19"/>
    </location>
</feature>
<dbReference type="Proteomes" id="UP000054815">
    <property type="component" value="Unassembled WGS sequence"/>
</dbReference>
<dbReference type="EMBL" id="JYDU01000004">
    <property type="protein sequence ID" value="KRY01203.1"/>
    <property type="molecule type" value="Genomic_DNA"/>
</dbReference>
<feature type="region of interest" description="Disordered" evidence="1">
    <location>
        <begin position="1"/>
        <end position="24"/>
    </location>
</feature>
<dbReference type="AlphaFoldDB" id="A0A0V0YMK1"/>
<gene>
    <name evidence="2" type="ORF">T4E_9219</name>
</gene>
<reference evidence="2 3" key="1">
    <citation type="submission" date="2015-01" db="EMBL/GenBank/DDBJ databases">
        <title>Evolution of Trichinella species and genotypes.</title>
        <authorList>
            <person name="Korhonen P.K."/>
            <person name="Edoardo P."/>
            <person name="Giuseppe L.R."/>
            <person name="Gasser R.B."/>
        </authorList>
    </citation>
    <scope>NUCLEOTIDE SEQUENCE [LARGE SCALE GENOMIC DNA]</scope>
    <source>
        <strain evidence="2">ISS141</strain>
    </source>
</reference>
<sequence length="116" mass="13063">MRNDCRSRRGTNNRRRSIRHGLPGNKANIARQTDLTLSKHQMRERWKQGNLEVAEFITVRTSLISWGWGYSTNGAPGRAPNGQRLYFPGQVLYAIHRPVGLSECSIDVSTLCPAIA</sequence>
<name>A0A0V0YMK1_TRIPS</name>
<accession>A0A0V0YMK1</accession>
<organism evidence="2 3">
    <name type="scientific">Trichinella pseudospiralis</name>
    <name type="common">Parasitic roundworm</name>
    <dbReference type="NCBI Taxonomy" id="6337"/>
    <lineage>
        <taxon>Eukaryota</taxon>
        <taxon>Metazoa</taxon>
        <taxon>Ecdysozoa</taxon>
        <taxon>Nematoda</taxon>
        <taxon>Enoplea</taxon>
        <taxon>Dorylaimia</taxon>
        <taxon>Trichinellida</taxon>
        <taxon>Trichinellidae</taxon>
        <taxon>Trichinella</taxon>
    </lineage>
</organism>